<sequence>MHCPEKQTEPVFCCSKTQGSLLQTGDDLLSLKCMVSSSSRVNALVTHQALPHLSWETKLKCHLSEKSHAVTFNLVFNVPRHYLLQLEMPIPFNTCSVPQSLRAFFSLQ</sequence>
<name>A0AAV4X2U6_9ARAC</name>
<gene>
    <name evidence="1" type="ORF">CDAR_408501</name>
</gene>
<protein>
    <submittedName>
        <fullName evidence="1">Uncharacterized protein</fullName>
    </submittedName>
</protein>
<proteinExistence type="predicted"/>
<reference evidence="1 2" key="1">
    <citation type="submission" date="2021-06" db="EMBL/GenBank/DDBJ databases">
        <title>Caerostris darwini draft genome.</title>
        <authorList>
            <person name="Kono N."/>
            <person name="Arakawa K."/>
        </authorList>
    </citation>
    <scope>NUCLEOTIDE SEQUENCE [LARGE SCALE GENOMIC DNA]</scope>
</reference>
<dbReference type="EMBL" id="BPLQ01015627">
    <property type="protein sequence ID" value="GIY89442.1"/>
    <property type="molecule type" value="Genomic_DNA"/>
</dbReference>
<evidence type="ECO:0000313" key="2">
    <source>
        <dbReference type="Proteomes" id="UP001054837"/>
    </source>
</evidence>
<dbReference type="AlphaFoldDB" id="A0AAV4X2U6"/>
<keyword evidence="2" id="KW-1185">Reference proteome</keyword>
<dbReference type="Proteomes" id="UP001054837">
    <property type="component" value="Unassembled WGS sequence"/>
</dbReference>
<evidence type="ECO:0000313" key="1">
    <source>
        <dbReference type="EMBL" id="GIY89442.1"/>
    </source>
</evidence>
<comment type="caution">
    <text evidence="1">The sequence shown here is derived from an EMBL/GenBank/DDBJ whole genome shotgun (WGS) entry which is preliminary data.</text>
</comment>
<organism evidence="1 2">
    <name type="scientific">Caerostris darwini</name>
    <dbReference type="NCBI Taxonomy" id="1538125"/>
    <lineage>
        <taxon>Eukaryota</taxon>
        <taxon>Metazoa</taxon>
        <taxon>Ecdysozoa</taxon>
        <taxon>Arthropoda</taxon>
        <taxon>Chelicerata</taxon>
        <taxon>Arachnida</taxon>
        <taxon>Araneae</taxon>
        <taxon>Araneomorphae</taxon>
        <taxon>Entelegynae</taxon>
        <taxon>Araneoidea</taxon>
        <taxon>Araneidae</taxon>
        <taxon>Caerostris</taxon>
    </lineage>
</organism>
<accession>A0AAV4X2U6</accession>